<dbReference type="AlphaFoldDB" id="A0AA40ANR3"/>
<evidence type="ECO:0000313" key="3">
    <source>
        <dbReference type="Proteomes" id="UP001172102"/>
    </source>
</evidence>
<evidence type="ECO:0000256" key="1">
    <source>
        <dbReference type="SAM" id="MobiDB-lite"/>
    </source>
</evidence>
<gene>
    <name evidence="2" type="ORF">B0H67DRAFT_149002</name>
</gene>
<reference evidence="2" key="1">
    <citation type="submission" date="2023-06" db="EMBL/GenBank/DDBJ databases">
        <title>Genome-scale phylogeny and comparative genomics of the fungal order Sordariales.</title>
        <authorList>
            <consortium name="Lawrence Berkeley National Laboratory"/>
            <person name="Hensen N."/>
            <person name="Bonometti L."/>
            <person name="Westerberg I."/>
            <person name="Brannstrom I.O."/>
            <person name="Guillou S."/>
            <person name="Cros-Aarteil S."/>
            <person name="Calhoun S."/>
            <person name="Haridas S."/>
            <person name="Kuo A."/>
            <person name="Mondo S."/>
            <person name="Pangilinan J."/>
            <person name="Riley R."/>
            <person name="Labutti K."/>
            <person name="Andreopoulos B."/>
            <person name="Lipzen A."/>
            <person name="Chen C."/>
            <person name="Yanf M."/>
            <person name="Daum C."/>
            <person name="Ng V."/>
            <person name="Clum A."/>
            <person name="Steindorff A."/>
            <person name="Ohm R."/>
            <person name="Martin F."/>
            <person name="Silar P."/>
            <person name="Natvig D."/>
            <person name="Lalanne C."/>
            <person name="Gautier V."/>
            <person name="Ament-Velasquez S.L."/>
            <person name="Kruys A."/>
            <person name="Hutchinson M.I."/>
            <person name="Powell A.J."/>
            <person name="Barry K."/>
            <person name="Miller A.N."/>
            <person name="Grigoriev I.V."/>
            <person name="Debuchy R."/>
            <person name="Gladieux P."/>
            <person name="Thoren M.H."/>
            <person name="Johannesson H."/>
        </authorList>
    </citation>
    <scope>NUCLEOTIDE SEQUENCE</scope>
    <source>
        <strain evidence="2">SMH4607-1</strain>
    </source>
</reference>
<organism evidence="2 3">
    <name type="scientific">Lasiosphaeris hirsuta</name>
    <dbReference type="NCBI Taxonomy" id="260670"/>
    <lineage>
        <taxon>Eukaryota</taxon>
        <taxon>Fungi</taxon>
        <taxon>Dikarya</taxon>
        <taxon>Ascomycota</taxon>
        <taxon>Pezizomycotina</taxon>
        <taxon>Sordariomycetes</taxon>
        <taxon>Sordariomycetidae</taxon>
        <taxon>Sordariales</taxon>
        <taxon>Lasiosphaeriaceae</taxon>
        <taxon>Lasiosphaeris</taxon>
    </lineage>
</organism>
<feature type="compositionally biased region" description="Basic and acidic residues" evidence="1">
    <location>
        <begin position="1"/>
        <end position="24"/>
    </location>
</feature>
<sequence length="323" mass="35368">MLEDQRHIPHVFQRQDTDSRDKPRLGNSIQGTNTMRSTIPCANKVQPQTQLFYTGSQNRFLGTSFNDQSNPSIVEDSVNNKQYTTGPDSSVAAYWPWSIYQNAEAGLVHVRNNPPAFIGPSDTWDQSTINITALAGSKIAMVPVSTNATRIAGKGGYGVFYQSLDSRLSAAVTHLFELDSTYPLSWPTNLPLITLPKRSPIAAFSTGRQSDTLQRVDTYVMYIDADSNINMLYTDSSTDPPNWRTAQPAALKGVDAGTNIACTTMSTSPRNEGLNAMLLEPVSDDGVRCYFQKGGKLMEGKLDDGVDWNVGEVVIEVEKAATT</sequence>
<feature type="region of interest" description="Disordered" evidence="1">
    <location>
        <begin position="1"/>
        <end position="35"/>
    </location>
</feature>
<accession>A0AA40ANR3</accession>
<evidence type="ECO:0000313" key="2">
    <source>
        <dbReference type="EMBL" id="KAK0719221.1"/>
    </source>
</evidence>
<name>A0AA40ANR3_9PEZI</name>
<dbReference type="Gene3D" id="2.120.10.70">
    <property type="entry name" value="Fucose-specific lectin"/>
    <property type="match status" value="1"/>
</dbReference>
<keyword evidence="3" id="KW-1185">Reference proteome</keyword>
<protein>
    <recommendedName>
        <fullName evidence="4">Fucose-specific lectin</fullName>
    </recommendedName>
</protein>
<comment type="caution">
    <text evidence="2">The sequence shown here is derived from an EMBL/GenBank/DDBJ whole genome shotgun (WGS) entry which is preliminary data.</text>
</comment>
<dbReference type="EMBL" id="JAUKUA010000003">
    <property type="protein sequence ID" value="KAK0719221.1"/>
    <property type="molecule type" value="Genomic_DNA"/>
</dbReference>
<evidence type="ECO:0008006" key="4">
    <source>
        <dbReference type="Google" id="ProtNLM"/>
    </source>
</evidence>
<dbReference type="Proteomes" id="UP001172102">
    <property type="component" value="Unassembled WGS sequence"/>
</dbReference>
<dbReference type="SUPFAM" id="SSF89372">
    <property type="entry name" value="Fucose-specific lectin"/>
    <property type="match status" value="1"/>
</dbReference>
<proteinExistence type="predicted"/>